<keyword evidence="7" id="KW-0418">Kinase</keyword>
<dbReference type="InterPro" id="IPR003018">
    <property type="entry name" value="GAF"/>
</dbReference>
<reference evidence="16" key="1">
    <citation type="submission" date="2018-07" db="EMBL/GenBank/DDBJ databases">
        <authorList>
            <consortium name="Genoscope - CEA"/>
            <person name="William W."/>
        </authorList>
    </citation>
    <scope>NUCLEOTIDE SEQUENCE</scope>
    <source>
        <strain evidence="16">IK1</strain>
    </source>
</reference>
<dbReference type="InterPro" id="IPR035965">
    <property type="entry name" value="PAS-like_dom_sf"/>
</dbReference>
<dbReference type="PROSITE" id="PS50113">
    <property type="entry name" value="PAC"/>
    <property type="match status" value="2"/>
</dbReference>
<dbReference type="Gene3D" id="3.30.565.10">
    <property type="entry name" value="Histidine kinase-like ATPase, C-terminal domain"/>
    <property type="match status" value="1"/>
</dbReference>
<dbReference type="GO" id="GO:0016020">
    <property type="term" value="C:membrane"/>
    <property type="evidence" value="ECO:0007669"/>
    <property type="project" value="UniProtKB-SubCell"/>
</dbReference>
<evidence type="ECO:0000256" key="4">
    <source>
        <dbReference type="ARBA" id="ARBA00022679"/>
    </source>
</evidence>
<sequence length="802" mass="91218">MRKKAPEKPSASGNLKKKKLSESEAASQAGAAPASPEPLSSERYQAFVENIGEGVYEIDILGHFTYFNQPLARIFGYPPEEILYRSFSIFMDEAYAQKGFETFINIYRTGEGINDMIWEIRRKDGSTRIIELSANLVVNKAGEKTGFRGIVRDISERYRAREALKKSERRYRTLLEFAPYPIVVFNQEGRVGYLNPSFTEVFGWTLDELKGKEIPFYAAEPGGETGESVRRLFQEKGLKRYETKRLTKDGRLLDVVIRDTVLTDEANGTFMELMILRDVTHEKRLARNTEALLRIGMALPQYPELEDLLDYVSNEIKNMVDSEGALVILLDHEKNELFFKSGAHDDSATERKIKEIRYPADKGVSAEVIRTGQPIIVKDAYSDPKFYTMVDRQAGFNTRSLLDVPLREKDRIIGVLCAINKKSGDFDQTDIELLNMIAGTVALSIENARFAEELKEAYKEVTALNRAKDKVINHLSHELRTPLSVLAASLTILEKRLAQVPPEAWKPTMGRAERNLNRILEMQYQLDDIIRDSNYQIHQVATILLESCTDLLEALTAERVGEGPLVEAIRKRIDDLFVPEERPVERILPHEAIPRILDEIEPRFSHRSLDIQRYFTPAPVIEIPMDVLEKVVTGLVKNAVENTPDHGRIELRLHQRGKGTELVVQDFGVGITEENQRRIFEGFFSTQETMSYSSKHPYEFNAGGKGADLLRMKIFSERYHFRIDMTSTRCRFIPLNTDVCPGDIEACKFCRQREDCLSSGGTTFRVFFPAADQDSLPGVDGPTDRPDAPRTRSHELQQKGES</sequence>
<dbReference type="GO" id="GO:0030295">
    <property type="term" value="F:protein kinase activator activity"/>
    <property type="evidence" value="ECO:0007669"/>
    <property type="project" value="TreeGrafter"/>
</dbReference>
<dbReference type="Gene3D" id="1.10.287.130">
    <property type="match status" value="1"/>
</dbReference>
<dbReference type="Pfam" id="PF00989">
    <property type="entry name" value="PAS"/>
    <property type="match status" value="2"/>
</dbReference>
<dbReference type="SMART" id="SM00387">
    <property type="entry name" value="HATPase_c"/>
    <property type="match status" value="1"/>
</dbReference>
<feature type="domain" description="Histidine kinase" evidence="13">
    <location>
        <begin position="474"/>
        <end position="772"/>
    </location>
</feature>
<name>A0A653ACY2_UNCDX</name>
<accession>A0A653ACY2</accession>
<dbReference type="Pfam" id="PF00512">
    <property type="entry name" value="HisKA"/>
    <property type="match status" value="1"/>
</dbReference>
<feature type="compositionally biased region" description="Low complexity" evidence="12">
    <location>
        <begin position="23"/>
        <end position="38"/>
    </location>
</feature>
<dbReference type="SUPFAM" id="SSF55874">
    <property type="entry name" value="ATPase domain of HSP90 chaperone/DNA topoisomerase II/histidine kinase"/>
    <property type="match status" value="1"/>
</dbReference>
<keyword evidence="9" id="KW-1133">Transmembrane helix</keyword>
<organism evidence="16">
    <name type="scientific">Uncultured Desulfatiglans sp</name>
    <dbReference type="NCBI Taxonomy" id="1748965"/>
    <lineage>
        <taxon>Bacteria</taxon>
        <taxon>Pseudomonadati</taxon>
        <taxon>Thermodesulfobacteriota</taxon>
        <taxon>Desulfobacteria</taxon>
        <taxon>Desulfatiglandales</taxon>
        <taxon>Desulfatiglandaceae</taxon>
        <taxon>Desulfatiglans</taxon>
        <taxon>environmental samples</taxon>
    </lineage>
</organism>
<evidence type="ECO:0000256" key="8">
    <source>
        <dbReference type="ARBA" id="ARBA00022840"/>
    </source>
</evidence>
<evidence type="ECO:0000256" key="1">
    <source>
        <dbReference type="ARBA" id="ARBA00000085"/>
    </source>
</evidence>
<evidence type="ECO:0000256" key="7">
    <source>
        <dbReference type="ARBA" id="ARBA00022777"/>
    </source>
</evidence>
<dbReference type="Gene3D" id="3.30.450.40">
    <property type="match status" value="1"/>
</dbReference>
<proteinExistence type="predicted"/>
<evidence type="ECO:0000256" key="9">
    <source>
        <dbReference type="ARBA" id="ARBA00022989"/>
    </source>
</evidence>
<protein>
    <recommendedName>
        <fullName evidence="3">histidine kinase</fullName>
        <ecNumber evidence="3">2.7.13.3</ecNumber>
    </recommendedName>
</protein>
<keyword evidence="6" id="KW-0547">Nucleotide-binding</keyword>
<dbReference type="InterPro" id="IPR013767">
    <property type="entry name" value="PAS_fold"/>
</dbReference>
<feature type="region of interest" description="Disordered" evidence="12">
    <location>
        <begin position="772"/>
        <end position="802"/>
    </location>
</feature>
<evidence type="ECO:0000256" key="11">
    <source>
        <dbReference type="ARBA" id="ARBA00023136"/>
    </source>
</evidence>
<keyword evidence="5" id="KW-0812">Transmembrane</keyword>
<dbReference type="SMART" id="SM00091">
    <property type="entry name" value="PAS"/>
    <property type="match status" value="2"/>
</dbReference>
<comment type="subcellular location">
    <subcellularLocation>
        <location evidence="2">Membrane</location>
        <topology evidence="2">Multi-pass membrane protein</topology>
    </subcellularLocation>
</comment>
<evidence type="ECO:0000313" key="16">
    <source>
        <dbReference type="EMBL" id="VBB45921.1"/>
    </source>
</evidence>
<dbReference type="CDD" id="cd00130">
    <property type="entry name" value="PAS"/>
    <property type="match status" value="2"/>
</dbReference>
<evidence type="ECO:0000256" key="5">
    <source>
        <dbReference type="ARBA" id="ARBA00022692"/>
    </source>
</evidence>
<feature type="region of interest" description="Disordered" evidence="12">
    <location>
        <begin position="1"/>
        <end position="38"/>
    </location>
</feature>
<dbReference type="GO" id="GO:0005524">
    <property type="term" value="F:ATP binding"/>
    <property type="evidence" value="ECO:0007669"/>
    <property type="project" value="UniProtKB-KW"/>
</dbReference>
<dbReference type="SMART" id="SM00388">
    <property type="entry name" value="HisKA"/>
    <property type="match status" value="1"/>
</dbReference>
<evidence type="ECO:0000259" key="15">
    <source>
        <dbReference type="PROSITE" id="PS50113"/>
    </source>
</evidence>
<dbReference type="Pfam" id="PF13185">
    <property type="entry name" value="GAF_2"/>
    <property type="match status" value="1"/>
</dbReference>
<keyword evidence="4" id="KW-0808">Transferase</keyword>
<feature type="domain" description="PAC" evidence="15">
    <location>
        <begin position="239"/>
        <end position="291"/>
    </location>
</feature>
<dbReference type="InterPro" id="IPR036890">
    <property type="entry name" value="HATPase_C_sf"/>
</dbReference>
<dbReference type="Pfam" id="PF02518">
    <property type="entry name" value="HATPase_c"/>
    <property type="match status" value="1"/>
</dbReference>
<dbReference type="GO" id="GO:0000155">
    <property type="term" value="F:phosphorelay sensor kinase activity"/>
    <property type="evidence" value="ECO:0007669"/>
    <property type="project" value="InterPro"/>
</dbReference>
<dbReference type="InterPro" id="IPR050351">
    <property type="entry name" value="BphY/WalK/GraS-like"/>
</dbReference>
<dbReference type="EMBL" id="UPXX01000030">
    <property type="protein sequence ID" value="VBB45921.1"/>
    <property type="molecule type" value="Genomic_DNA"/>
</dbReference>
<evidence type="ECO:0000256" key="3">
    <source>
        <dbReference type="ARBA" id="ARBA00012438"/>
    </source>
</evidence>
<dbReference type="InterPro" id="IPR000014">
    <property type="entry name" value="PAS"/>
</dbReference>
<evidence type="ECO:0000259" key="13">
    <source>
        <dbReference type="PROSITE" id="PS50109"/>
    </source>
</evidence>
<dbReference type="SMART" id="SM00086">
    <property type="entry name" value="PAC"/>
    <property type="match status" value="2"/>
</dbReference>
<dbReference type="GO" id="GO:0007234">
    <property type="term" value="P:osmosensory signaling via phosphorelay pathway"/>
    <property type="evidence" value="ECO:0007669"/>
    <property type="project" value="TreeGrafter"/>
</dbReference>
<evidence type="ECO:0000259" key="14">
    <source>
        <dbReference type="PROSITE" id="PS50112"/>
    </source>
</evidence>
<dbReference type="InterPro" id="IPR036097">
    <property type="entry name" value="HisK_dim/P_sf"/>
</dbReference>
<feature type="domain" description="PAS" evidence="14">
    <location>
        <begin position="40"/>
        <end position="93"/>
    </location>
</feature>
<dbReference type="PANTHER" id="PTHR42878:SF7">
    <property type="entry name" value="SENSOR HISTIDINE KINASE GLRK"/>
    <property type="match status" value="1"/>
</dbReference>
<dbReference type="InterPro" id="IPR003661">
    <property type="entry name" value="HisK_dim/P_dom"/>
</dbReference>
<keyword evidence="10" id="KW-0902">Two-component regulatory system</keyword>
<dbReference type="SUPFAM" id="SSF55785">
    <property type="entry name" value="PYP-like sensor domain (PAS domain)"/>
    <property type="match status" value="2"/>
</dbReference>
<dbReference type="InterPro" id="IPR000700">
    <property type="entry name" value="PAS-assoc_C"/>
</dbReference>
<dbReference type="SUPFAM" id="SSF55781">
    <property type="entry name" value="GAF domain-like"/>
    <property type="match status" value="1"/>
</dbReference>
<comment type="catalytic activity">
    <reaction evidence="1">
        <text>ATP + protein L-histidine = ADP + protein N-phospho-L-histidine.</text>
        <dbReference type="EC" id="2.7.13.3"/>
    </reaction>
</comment>
<feature type="domain" description="PAC" evidence="15">
    <location>
        <begin position="114"/>
        <end position="166"/>
    </location>
</feature>
<dbReference type="NCBIfam" id="TIGR00229">
    <property type="entry name" value="sensory_box"/>
    <property type="match status" value="2"/>
</dbReference>
<gene>
    <name evidence="16" type="ORF">TRIP_B360014</name>
</gene>
<feature type="compositionally biased region" description="Basic and acidic residues" evidence="12">
    <location>
        <begin position="782"/>
        <end position="802"/>
    </location>
</feature>
<dbReference type="Gene3D" id="3.30.450.20">
    <property type="entry name" value="PAS domain"/>
    <property type="match status" value="2"/>
</dbReference>
<dbReference type="GO" id="GO:0006355">
    <property type="term" value="P:regulation of DNA-templated transcription"/>
    <property type="evidence" value="ECO:0007669"/>
    <property type="project" value="InterPro"/>
</dbReference>
<feature type="domain" description="PAS" evidence="14">
    <location>
        <begin position="167"/>
        <end position="236"/>
    </location>
</feature>
<keyword evidence="8" id="KW-0067">ATP-binding</keyword>
<dbReference type="InterPro" id="IPR005467">
    <property type="entry name" value="His_kinase_dom"/>
</dbReference>
<dbReference type="PROSITE" id="PS50109">
    <property type="entry name" value="HIS_KIN"/>
    <property type="match status" value="1"/>
</dbReference>
<evidence type="ECO:0000256" key="2">
    <source>
        <dbReference type="ARBA" id="ARBA00004141"/>
    </source>
</evidence>
<dbReference type="PANTHER" id="PTHR42878">
    <property type="entry name" value="TWO-COMPONENT HISTIDINE KINASE"/>
    <property type="match status" value="1"/>
</dbReference>
<dbReference type="PROSITE" id="PS50112">
    <property type="entry name" value="PAS"/>
    <property type="match status" value="2"/>
</dbReference>
<dbReference type="GO" id="GO:0000156">
    <property type="term" value="F:phosphorelay response regulator activity"/>
    <property type="evidence" value="ECO:0007669"/>
    <property type="project" value="TreeGrafter"/>
</dbReference>
<dbReference type="InterPro" id="IPR003594">
    <property type="entry name" value="HATPase_dom"/>
</dbReference>
<dbReference type="InterPro" id="IPR029016">
    <property type="entry name" value="GAF-like_dom_sf"/>
</dbReference>
<evidence type="ECO:0000256" key="6">
    <source>
        <dbReference type="ARBA" id="ARBA00022741"/>
    </source>
</evidence>
<dbReference type="InterPro" id="IPR001610">
    <property type="entry name" value="PAC"/>
</dbReference>
<dbReference type="CDD" id="cd00082">
    <property type="entry name" value="HisKA"/>
    <property type="match status" value="1"/>
</dbReference>
<dbReference type="SUPFAM" id="SSF47384">
    <property type="entry name" value="Homodimeric domain of signal transducing histidine kinase"/>
    <property type="match status" value="1"/>
</dbReference>
<dbReference type="SMART" id="SM00065">
    <property type="entry name" value="GAF"/>
    <property type="match status" value="1"/>
</dbReference>
<keyword evidence="11" id="KW-0472">Membrane</keyword>
<dbReference type="AlphaFoldDB" id="A0A653ACY2"/>
<evidence type="ECO:0000256" key="10">
    <source>
        <dbReference type="ARBA" id="ARBA00023012"/>
    </source>
</evidence>
<evidence type="ECO:0000256" key="12">
    <source>
        <dbReference type="SAM" id="MobiDB-lite"/>
    </source>
</evidence>
<dbReference type="EC" id="2.7.13.3" evidence="3"/>